<evidence type="ECO:0000313" key="3">
    <source>
        <dbReference type="Proteomes" id="UP000221165"/>
    </source>
</evidence>
<dbReference type="RefSeq" id="XP_067917667.1">
    <property type="nucleotide sequence ID" value="XM_068070358.1"/>
</dbReference>
<organism evidence="2 3">
    <name type="scientific">Cystoisospora suis</name>
    <dbReference type="NCBI Taxonomy" id="483139"/>
    <lineage>
        <taxon>Eukaryota</taxon>
        <taxon>Sar</taxon>
        <taxon>Alveolata</taxon>
        <taxon>Apicomplexa</taxon>
        <taxon>Conoidasida</taxon>
        <taxon>Coccidia</taxon>
        <taxon>Eucoccidiorida</taxon>
        <taxon>Eimeriorina</taxon>
        <taxon>Sarcocystidae</taxon>
        <taxon>Cystoisospora</taxon>
    </lineage>
</organism>
<dbReference type="GeneID" id="94433569"/>
<proteinExistence type="predicted"/>
<accession>A0A2C6KHG8</accession>
<protein>
    <submittedName>
        <fullName evidence="2">Uncharacterized protein</fullName>
    </submittedName>
</protein>
<reference evidence="2 3" key="1">
    <citation type="journal article" date="2017" name="Int. J. Parasitol.">
        <title>The genome of the protozoan parasite Cystoisospora suis and a reverse vaccinology approach to identify vaccine candidates.</title>
        <authorList>
            <person name="Palmieri N."/>
            <person name="Shrestha A."/>
            <person name="Ruttkowski B."/>
            <person name="Beck T."/>
            <person name="Vogl C."/>
            <person name="Tomley F."/>
            <person name="Blake D.P."/>
            <person name="Joachim A."/>
        </authorList>
    </citation>
    <scope>NUCLEOTIDE SEQUENCE [LARGE SCALE GENOMIC DNA]</scope>
    <source>
        <strain evidence="2 3">Wien I</strain>
    </source>
</reference>
<comment type="caution">
    <text evidence="2">The sequence shown here is derived from an EMBL/GenBank/DDBJ whole genome shotgun (WGS) entry which is preliminary data.</text>
</comment>
<evidence type="ECO:0000256" key="1">
    <source>
        <dbReference type="SAM" id="MobiDB-lite"/>
    </source>
</evidence>
<feature type="region of interest" description="Disordered" evidence="1">
    <location>
        <begin position="1"/>
        <end position="68"/>
    </location>
</feature>
<sequence length="250" mass="28263">MEPLNESQELRHSPRSARSVCFVDQENETADFQPTMHPPSGPQDDVPAQALDRQSSSRVGFTTEALEKGDSHESGYSWLRRGMSSMSMAAMSIADEMQEELREAIEYDAGDYRVKLRGPDGDIPVDIWDLSKYKWWSFDHYQALRREYVRSRGRQAMQREGELIYILPHPGVDYIYNDCPFVSHAGKMDLVSMSAHCILPDGARLPADLDKNLRATFFSDAGYSIKCNWFNEGHEKQASARRGVGGGLCC</sequence>
<dbReference type="EMBL" id="MIGC01006997">
    <property type="protein sequence ID" value="PHJ15935.1"/>
    <property type="molecule type" value="Genomic_DNA"/>
</dbReference>
<dbReference type="OrthoDB" id="333166at2759"/>
<dbReference type="Proteomes" id="UP000221165">
    <property type="component" value="Unassembled WGS sequence"/>
</dbReference>
<dbReference type="VEuPathDB" id="ToxoDB:CSUI_010253"/>
<evidence type="ECO:0000313" key="2">
    <source>
        <dbReference type="EMBL" id="PHJ15935.1"/>
    </source>
</evidence>
<gene>
    <name evidence="2" type="ORF">CSUI_010253</name>
</gene>
<dbReference type="AlphaFoldDB" id="A0A2C6KHG8"/>
<keyword evidence="3" id="KW-1185">Reference proteome</keyword>
<name>A0A2C6KHG8_9APIC</name>